<evidence type="ECO:0000256" key="1">
    <source>
        <dbReference type="SAM" id="SignalP"/>
    </source>
</evidence>
<protein>
    <submittedName>
        <fullName evidence="2">Uncharacterized protein</fullName>
    </submittedName>
</protein>
<organism evidence="2 3">
    <name type="scientific">Ancylostoma caninum</name>
    <name type="common">Dog hookworm</name>
    <dbReference type="NCBI Taxonomy" id="29170"/>
    <lineage>
        <taxon>Eukaryota</taxon>
        <taxon>Metazoa</taxon>
        <taxon>Ecdysozoa</taxon>
        <taxon>Nematoda</taxon>
        <taxon>Chromadorea</taxon>
        <taxon>Rhabditida</taxon>
        <taxon>Rhabditina</taxon>
        <taxon>Rhabditomorpha</taxon>
        <taxon>Strongyloidea</taxon>
        <taxon>Ancylostomatidae</taxon>
        <taxon>Ancylostomatinae</taxon>
        <taxon>Ancylostoma</taxon>
    </lineage>
</organism>
<evidence type="ECO:0000313" key="3">
    <source>
        <dbReference type="Proteomes" id="UP000252519"/>
    </source>
</evidence>
<dbReference type="Proteomes" id="UP000252519">
    <property type="component" value="Unassembled WGS sequence"/>
</dbReference>
<dbReference type="AlphaFoldDB" id="A0A368FT48"/>
<feature type="chain" id="PRO_5016604863" evidence="1">
    <location>
        <begin position="32"/>
        <end position="96"/>
    </location>
</feature>
<proteinExistence type="predicted"/>
<dbReference type="EMBL" id="JOJR01000675">
    <property type="protein sequence ID" value="RCN35333.1"/>
    <property type="molecule type" value="Genomic_DNA"/>
</dbReference>
<name>A0A368FT48_ANCCA</name>
<keyword evidence="1" id="KW-0732">Signal</keyword>
<comment type="caution">
    <text evidence="2">The sequence shown here is derived from an EMBL/GenBank/DDBJ whole genome shotgun (WGS) entry which is preliminary data.</text>
</comment>
<keyword evidence="3" id="KW-1185">Reference proteome</keyword>
<reference evidence="2 3" key="1">
    <citation type="submission" date="2014-10" db="EMBL/GenBank/DDBJ databases">
        <title>Draft genome of the hookworm Ancylostoma caninum.</title>
        <authorList>
            <person name="Mitreva M."/>
        </authorList>
    </citation>
    <scope>NUCLEOTIDE SEQUENCE [LARGE SCALE GENOMIC DNA]</scope>
    <source>
        <strain evidence="2 3">Baltimore</strain>
    </source>
</reference>
<gene>
    <name evidence="2" type="ORF">ANCCAN_18800</name>
</gene>
<evidence type="ECO:0000313" key="2">
    <source>
        <dbReference type="EMBL" id="RCN35333.1"/>
    </source>
</evidence>
<accession>A0A368FT48</accession>
<feature type="signal peptide" evidence="1">
    <location>
        <begin position="1"/>
        <end position="31"/>
    </location>
</feature>
<sequence length="96" mass="10620">MSRSPTTTTIANMNCLLVLFLVAAEMSLVASVVHQEACSIPRLSEHIEKRLSKHLIHARGDSDHGKYDCELESVAEQKQKDPSYNIPSGLNSIEVE</sequence>